<accession>A0A060TJR8</accession>
<dbReference type="Pfam" id="PF09766">
    <property type="entry name" value="FmiP_Thoc5"/>
    <property type="match status" value="1"/>
</dbReference>
<gene>
    <name evidence="4" type="ORF">GNLVRS02_ARAD1D49016g</name>
</gene>
<dbReference type="AlphaFoldDB" id="A0A060TJR8"/>
<dbReference type="PANTHER" id="PTHR13375:SF3">
    <property type="entry name" value="THO COMPLEX SUBUNIT 5 HOMOLOG"/>
    <property type="match status" value="1"/>
</dbReference>
<organism evidence="4">
    <name type="scientific">Blastobotrys adeninivorans</name>
    <name type="common">Yeast</name>
    <name type="synonym">Arxula adeninivorans</name>
    <dbReference type="NCBI Taxonomy" id="409370"/>
    <lineage>
        <taxon>Eukaryota</taxon>
        <taxon>Fungi</taxon>
        <taxon>Dikarya</taxon>
        <taxon>Ascomycota</taxon>
        <taxon>Saccharomycotina</taxon>
        <taxon>Dipodascomycetes</taxon>
        <taxon>Dipodascales</taxon>
        <taxon>Trichomonascaceae</taxon>
        <taxon>Blastobotrys</taxon>
    </lineage>
</organism>
<dbReference type="GO" id="GO:0006406">
    <property type="term" value="P:mRNA export from nucleus"/>
    <property type="evidence" value="ECO:0007669"/>
    <property type="project" value="TreeGrafter"/>
</dbReference>
<reference evidence="4" key="1">
    <citation type="submission" date="2014-02" db="EMBL/GenBank/DDBJ databases">
        <authorList>
            <person name="Genoscope - CEA"/>
        </authorList>
    </citation>
    <scope>NUCLEOTIDE SEQUENCE</scope>
    <source>
        <strain evidence="4">LS3</strain>
    </source>
</reference>
<evidence type="ECO:0000256" key="2">
    <source>
        <dbReference type="ARBA" id="ARBA00008044"/>
    </source>
</evidence>
<sequence length="191" mass="22332">MTSTDALQRALELSRELREKCLKAASGEEVDKREIMARLVELRVWNRAAQGVVADAKEATFSSRSAVESRQLSRQNIYYQHKHLRGEIERCEDFESRHENLDLVPESEFLEAHPEAKELDEHQYILARLKDEEERRLELFVVKTRLQETRNRLAAEVKSLKEHLEDEKAFSAHMDRILDACEPLRKALAKH</sequence>
<name>A0A060TJR8_BLAAD</name>
<dbReference type="EMBL" id="HG937694">
    <property type="protein sequence ID" value="CDP39067.1"/>
    <property type="molecule type" value="Genomic_DNA"/>
</dbReference>
<dbReference type="GO" id="GO:0003729">
    <property type="term" value="F:mRNA binding"/>
    <property type="evidence" value="ECO:0007669"/>
    <property type="project" value="TreeGrafter"/>
</dbReference>
<comment type="subcellular location">
    <subcellularLocation>
        <location evidence="1">Nucleus</location>
    </subcellularLocation>
</comment>
<dbReference type="InterPro" id="IPR019163">
    <property type="entry name" value="THO_Thoc5"/>
</dbReference>
<proteinExistence type="inferred from homology"/>
<evidence type="ECO:0000256" key="1">
    <source>
        <dbReference type="ARBA" id="ARBA00004123"/>
    </source>
</evidence>
<reference evidence="4" key="2">
    <citation type="submission" date="2014-06" db="EMBL/GenBank/DDBJ databases">
        <title>The complete genome of Blastobotrys (Arxula) adeninivorans LS3 - a yeast of biotechnological interest.</title>
        <authorList>
            <person name="Kunze G."/>
            <person name="Gaillardin C."/>
            <person name="Czernicka M."/>
            <person name="Durrens P."/>
            <person name="Martin T."/>
            <person name="Boer E."/>
            <person name="Gabaldon T."/>
            <person name="Cruz J."/>
            <person name="Talla E."/>
            <person name="Marck C."/>
            <person name="Goffeau A."/>
            <person name="Barbe V."/>
            <person name="Baret P."/>
            <person name="Baronian K."/>
            <person name="Beier S."/>
            <person name="Bleykasten C."/>
            <person name="Bode R."/>
            <person name="Casaregola S."/>
            <person name="Despons L."/>
            <person name="Fairhead C."/>
            <person name="Giersberg M."/>
            <person name="Gierski P."/>
            <person name="Hahnel U."/>
            <person name="Hartmann A."/>
            <person name="Jankowska D."/>
            <person name="Jubin C."/>
            <person name="Jung P."/>
            <person name="Lafontaine I."/>
            <person name="Leh-Louis V."/>
            <person name="Lemaire M."/>
            <person name="Marcet-Houben M."/>
            <person name="Mascher M."/>
            <person name="Morel G."/>
            <person name="Richard G.-F."/>
            <person name="Riechen J."/>
            <person name="Sacerdot C."/>
            <person name="Sarkar A."/>
            <person name="Savel G."/>
            <person name="Schacherer J."/>
            <person name="Sherman D."/>
            <person name="Straub M.-L."/>
            <person name="Stein N."/>
            <person name="Thierry A."/>
            <person name="Trautwein-Schult A."/>
            <person name="Westhof E."/>
            <person name="Worch S."/>
            <person name="Dujon B."/>
            <person name="Souciet J.-L."/>
            <person name="Wincker P."/>
            <person name="Scholz U."/>
            <person name="Neuveglise N."/>
        </authorList>
    </citation>
    <scope>NUCLEOTIDE SEQUENCE</scope>
    <source>
        <strain evidence="4">LS3</strain>
    </source>
</reference>
<comment type="similarity">
    <text evidence="2">Belongs to the THOC5 family.</text>
</comment>
<keyword evidence="3" id="KW-0539">Nucleus</keyword>
<evidence type="ECO:0000313" key="4">
    <source>
        <dbReference type="EMBL" id="CDP39067.1"/>
    </source>
</evidence>
<evidence type="ECO:0000256" key="3">
    <source>
        <dbReference type="ARBA" id="ARBA00023242"/>
    </source>
</evidence>
<dbReference type="GO" id="GO:0000445">
    <property type="term" value="C:THO complex part of transcription export complex"/>
    <property type="evidence" value="ECO:0007669"/>
    <property type="project" value="TreeGrafter"/>
</dbReference>
<dbReference type="PANTHER" id="PTHR13375">
    <property type="entry name" value="FMS INTERACTING PROTEIN"/>
    <property type="match status" value="1"/>
</dbReference>
<dbReference type="PhylomeDB" id="A0A060TJR8"/>
<protein>
    <submittedName>
        <fullName evidence="4">ARAD1D49016p</fullName>
    </submittedName>
</protein>